<dbReference type="PANTHER" id="PTHR33116:SF86">
    <property type="entry name" value="REVERSE TRANSCRIPTASE DOMAIN-CONTAINING PROTEIN"/>
    <property type="match status" value="1"/>
</dbReference>
<proteinExistence type="predicted"/>
<name>A0AAV3NVA9_LITER</name>
<comment type="caution">
    <text evidence="1">The sequence shown here is derived from an EMBL/GenBank/DDBJ whole genome shotgun (WGS) entry which is preliminary data.</text>
</comment>
<protein>
    <submittedName>
        <fullName evidence="1">Uncharacterized protein</fullName>
    </submittedName>
</protein>
<reference evidence="1 2" key="1">
    <citation type="submission" date="2024-01" db="EMBL/GenBank/DDBJ databases">
        <title>The complete chloroplast genome sequence of Lithospermum erythrorhizon: insights into the phylogenetic relationship among Boraginaceae species and the maternal lineages of purple gromwells.</title>
        <authorList>
            <person name="Okada T."/>
            <person name="Watanabe K."/>
        </authorList>
    </citation>
    <scope>NUCLEOTIDE SEQUENCE [LARGE SCALE GENOMIC DNA]</scope>
</reference>
<gene>
    <name evidence="1" type="ORF">LIER_42692</name>
</gene>
<dbReference type="AlphaFoldDB" id="A0AAV3NVA9"/>
<evidence type="ECO:0000313" key="2">
    <source>
        <dbReference type="Proteomes" id="UP001454036"/>
    </source>
</evidence>
<dbReference type="Proteomes" id="UP001454036">
    <property type="component" value="Unassembled WGS sequence"/>
</dbReference>
<organism evidence="1 2">
    <name type="scientific">Lithospermum erythrorhizon</name>
    <name type="common">Purple gromwell</name>
    <name type="synonym">Lithospermum officinale var. erythrorhizon</name>
    <dbReference type="NCBI Taxonomy" id="34254"/>
    <lineage>
        <taxon>Eukaryota</taxon>
        <taxon>Viridiplantae</taxon>
        <taxon>Streptophyta</taxon>
        <taxon>Embryophyta</taxon>
        <taxon>Tracheophyta</taxon>
        <taxon>Spermatophyta</taxon>
        <taxon>Magnoliopsida</taxon>
        <taxon>eudicotyledons</taxon>
        <taxon>Gunneridae</taxon>
        <taxon>Pentapetalae</taxon>
        <taxon>asterids</taxon>
        <taxon>lamiids</taxon>
        <taxon>Boraginales</taxon>
        <taxon>Boraginaceae</taxon>
        <taxon>Boraginoideae</taxon>
        <taxon>Lithospermeae</taxon>
        <taxon>Lithospermum</taxon>
    </lineage>
</organism>
<accession>A0AAV3NVA9</accession>
<sequence length="118" mass="12887">MSGQLVSIQKSTVTFSPNVGKGTREAISSILGMKEVASYGTYLGLPSTIGSSKKEIFVFLVGRLKSRIEDCKPKLLSKAGKSVFITLVLQAIPTYAMQCFKLPIATCHELNAQMAHYW</sequence>
<dbReference type="PANTHER" id="PTHR33116">
    <property type="entry name" value="REVERSE TRANSCRIPTASE ZINC-BINDING DOMAIN-CONTAINING PROTEIN-RELATED-RELATED"/>
    <property type="match status" value="1"/>
</dbReference>
<keyword evidence="2" id="KW-1185">Reference proteome</keyword>
<dbReference type="EMBL" id="BAABME010030568">
    <property type="protein sequence ID" value="GAA0141935.1"/>
    <property type="molecule type" value="Genomic_DNA"/>
</dbReference>
<evidence type="ECO:0000313" key="1">
    <source>
        <dbReference type="EMBL" id="GAA0141935.1"/>
    </source>
</evidence>